<evidence type="ECO:0000313" key="2">
    <source>
        <dbReference type="Proteomes" id="UP001371305"/>
    </source>
</evidence>
<reference evidence="1 2" key="1">
    <citation type="submission" date="2024-04" db="EMBL/GenBank/DDBJ databases">
        <title>Luteolibacter sp. isolated from soil.</title>
        <authorList>
            <person name="An J."/>
        </authorList>
    </citation>
    <scope>NUCLEOTIDE SEQUENCE [LARGE SCALE GENOMIC DNA]</scope>
    <source>
        <strain evidence="1 2">Y139</strain>
    </source>
</reference>
<evidence type="ECO:0008006" key="3">
    <source>
        <dbReference type="Google" id="ProtNLM"/>
    </source>
</evidence>
<dbReference type="Proteomes" id="UP001371305">
    <property type="component" value="Unassembled WGS sequence"/>
</dbReference>
<dbReference type="RefSeq" id="WP_341407296.1">
    <property type="nucleotide sequence ID" value="NZ_JBBUKT010000012.1"/>
</dbReference>
<organism evidence="1 2">
    <name type="scientific">Luteolibacter soli</name>
    <dbReference type="NCBI Taxonomy" id="3135280"/>
    <lineage>
        <taxon>Bacteria</taxon>
        <taxon>Pseudomonadati</taxon>
        <taxon>Verrucomicrobiota</taxon>
        <taxon>Verrucomicrobiia</taxon>
        <taxon>Verrucomicrobiales</taxon>
        <taxon>Verrucomicrobiaceae</taxon>
        <taxon>Luteolibacter</taxon>
    </lineage>
</organism>
<keyword evidence="2" id="KW-1185">Reference proteome</keyword>
<sequence>MLPWLLALGGLGVGIPVAVKQHALRSSDAERHAAATSSSKLAERLGKAATRDRKAPVHDPAAIATALGSADRETAATALEVLLPDLTKRDLPAAAELAQGLDPWAQRQRALLFVAGAWASSDPEAGVEWCESLGNAEEQHYCIRTICNQLAITDPARAMTLAEEHGGSEKNALAEDIMHHWPRKDLKAAMAWVENRQDPGLKDSLWNHLALSLAEIDPKQAANLAAERISSEKIQDEAVISVLHQWALKDRNAAAEWVELFPDGPLRERAKGEVLGSH</sequence>
<dbReference type="EMBL" id="JBBUKT010000012">
    <property type="protein sequence ID" value="MEK7953529.1"/>
    <property type="molecule type" value="Genomic_DNA"/>
</dbReference>
<name>A0ABU9B0I0_9BACT</name>
<comment type="caution">
    <text evidence="1">The sequence shown here is derived from an EMBL/GenBank/DDBJ whole genome shotgun (WGS) entry which is preliminary data.</text>
</comment>
<evidence type="ECO:0000313" key="1">
    <source>
        <dbReference type="EMBL" id="MEK7953529.1"/>
    </source>
</evidence>
<gene>
    <name evidence="1" type="ORF">WKV53_23645</name>
</gene>
<protein>
    <recommendedName>
        <fullName evidence="3">HEAT repeat domain-containing protein</fullName>
    </recommendedName>
</protein>
<accession>A0ABU9B0I0</accession>
<proteinExistence type="predicted"/>